<keyword evidence="1" id="KW-0472">Membrane</keyword>
<sequence>MKDLKKLPTKQLEKFSNIFMQLGLVLVLFIVYLTLEHQTEEKTFALKEPVVSERIYMEPDEVIVFVKEPKVEPKIELPKQNPFILDQVKKGDNDIVEISVIDEPIEDPKIIDIDAVIEIVEKPIIEEDVPFVNIEDAPVFKGCEGLSREENKICFDKKMKQFVQRNFDAELGNELGLNTGIYKIQTQFIIDKEGNVIDVKIRAPHVRLKKETQNLIEKLPKFTPGKQRAIPVKVRYTLPISFRVD</sequence>
<dbReference type="Gene3D" id="3.30.1150.10">
    <property type="match status" value="1"/>
</dbReference>
<dbReference type="GO" id="GO:0055085">
    <property type="term" value="P:transmembrane transport"/>
    <property type="evidence" value="ECO:0007669"/>
    <property type="project" value="InterPro"/>
</dbReference>
<keyword evidence="4" id="KW-1185">Reference proteome</keyword>
<evidence type="ECO:0000259" key="2">
    <source>
        <dbReference type="Pfam" id="PF03544"/>
    </source>
</evidence>
<gene>
    <name evidence="3" type="ORF">MC378_09320</name>
</gene>
<proteinExistence type="predicted"/>
<keyword evidence="1" id="KW-0812">Transmembrane</keyword>
<comment type="caution">
    <text evidence="3">The sequence shown here is derived from an EMBL/GenBank/DDBJ whole genome shotgun (WGS) entry which is preliminary data.</text>
</comment>
<evidence type="ECO:0000313" key="4">
    <source>
        <dbReference type="Proteomes" id="UP001139369"/>
    </source>
</evidence>
<name>A0A9X2AMY8_9FLAO</name>
<reference evidence="3" key="1">
    <citation type="submission" date="2022-02" db="EMBL/GenBank/DDBJ databases">
        <title>Polaribacter sp. MSW13, isolated from seawater.</title>
        <authorList>
            <person name="Kristyanto S."/>
            <person name="Jung J."/>
            <person name="Jeon C.O."/>
        </authorList>
    </citation>
    <scope>NUCLEOTIDE SEQUENCE</scope>
    <source>
        <strain evidence="3">MSW13</strain>
    </source>
</reference>
<dbReference type="SUPFAM" id="SSF74653">
    <property type="entry name" value="TolA/TonB C-terminal domain"/>
    <property type="match status" value="1"/>
</dbReference>
<dbReference type="EMBL" id="JAKQYM010000006">
    <property type="protein sequence ID" value="MCI2229364.1"/>
    <property type="molecule type" value="Genomic_DNA"/>
</dbReference>
<dbReference type="Proteomes" id="UP001139369">
    <property type="component" value="Unassembled WGS sequence"/>
</dbReference>
<organism evidence="3 4">
    <name type="scientific">Polaribacter marinus</name>
    <dbReference type="NCBI Taxonomy" id="2916838"/>
    <lineage>
        <taxon>Bacteria</taxon>
        <taxon>Pseudomonadati</taxon>
        <taxon>Bacteroidota</taxon>
        <taxon>Flavobacteriia</taxon>
        <taxon>Flavobacteriales</taxon>
        <taxon>Flavobacteriaceae</taxon>
    </lineage>
</organism>
<feature type="transmembrane region" description="Helical" evidence="1">
    <location>
        <begin position="15"/>
        <end position="35"/>
    </location>
</feature>
<feature type="domain" description="TonB C-terminal" evidence="2">
    <location>
        <begin position="184"/>
        <end position="243"/>
    </location>
</feature>
<evidence type="ECO:0000313" key="3">
    <source>
        <dbReference type="EMBL" id="MCI2229364.1"/>
    </source>
</evidence>
<dbReference type="InterPro" id="IPR037682">
    <property type="entry name" value="TonB_C"/>
</dbReference>
<accession>A0A9X2AMY8</accession>
<evidence type="ECO:0000256" key="1">
    <source>
        <dbReference type="SAM" id="Phobius"/>
    </source>
</evidence>
<keyword evidence="1" id="KW-1133">Transmembrane helix</keyword>
<dbReference type="RefSeq" id="WP_242178490.1">
    <property type="nucleotide sequence ID" value="NZ_JAKQYM010000006.1"/>
</dbReference>
<dbReference type="Pfam" id="PF03544">
    <property type="entry name" value="TonB_C"/>
    <property type="match status" value="1"/>
</dbReference>
<dbReference type="AlphaFoldDB" id="A0A9X2AMY8"/>
<protein>
    <submittedName>
        <fullName evidence="3">Energy transducer TonB</fullName>
    </submittedName>
</protein>